<evidence type="ECO:0000256" key="7">
    <source>
        <dbReference type="RuleBase" id="RU003879"/>
    </source>
</evidence>
<gene>
    <name evidence="8" type="ORF">SIN8267_02655</name>
</gene>
<dbReference type="Pfam" id="PF02472">
    <property type="entry name" value="ExbD"/>
    <property type="match status" value="1"/>
</dbReference>
<keyword evidence="9" id="KW-1185">Reference proteome</keyword>
<keyword evidence="3" id="KW-1003">Cell membrane</keyword>
<dbReference type="InterPro" id="IPR003400">
    <property type="entry name" value="ExbD"/>
</dbReference>
<comment type="similarity">
    <text evidence="2 7">Belongs to the ExbD/TolR family.</text>
</comment>
<dbReference type="RefSeq" id="WP_237445206.1">
    <property type="nucleotide sequence ID" value="NZ_CAKLPX010000003.1"/>
</dbReference>
<accession>A0ABM9AH28</accession>
<dbReference type="Proteomes" id="UP000838100">
    <property type="component" value="Unassembled WGS sequence"/>
</dbReference>
<keyword evidence="5" id="KW-1133">Transmembrane helix</keyword>
<evidence type="ECO:0000256" key="2">
    <source>
        <dbReference type="ARBA" id="ARBA00005811"/>
    </source>
</evidence>
<evidence type="ECO:0000313" key="9">
    <source>
        <dbReference type="Proteomes" id="UP000838100"/>
    </source>
</evidence>
<evidence type="ECO:0000256" key="5">
    <source>
        <dbReference type="ARBA" id="ARBA00022989"/>
    </source>
</evidence>
<organism evidence="8 9">
    <name type="scientific">Sinobacterium norvegicum</name>
    <dbReference type="NCBI Taxonomy" id="1641715"/>
    <lineage>
        <taxon>Bacteria</taxon>
        <taxon>Pseudomonadati</taxon>
        <taxon>Pseudomonadota</taxon>
        <taxon>Gammaproteobacteria</taxon>
        <taxon>Cellvibrionales</taxon>
        <taxon>Spongiibacteraceae</taxon>
        <taxon>Sinobacterium</taxon>
    </lineage>
</organism>
<evidence type="ECO:0000256" key="1">
    <source>
        <dbReference type="ARBA" id="ARBA00004162"/>
    </source>
</evidence>
<evidence type="ECO:0008006" key="10">
    <source>
        <dbReference type="Google" id="ProtNLM"/>
    </source>
</evidence>
<name>A0ABM9AH28_9GAMM</name>
<keyword evidence="7" id="KW-0653">Protein transport</keyword>
<comment type="subcellular location">
    <subcellularLocation>
        <location evidence="1">Cell membrane</location>
        <topology evidence="1">Single-pass membrane protein</topology>
    </subcellularLocation>
    <subcellularLocation>
        <location evidence="7">Cell membrane</location>
        <topology evidence="7">Single-pass type II membrane protein</topology>
    </subcellularLocation>
</comment>
<evidence type="ECO:0000256" key="6">
    <source>
        <dbReference type="ARBA" id="ARBA00023136"/>
    </source>
</evidence>
<keyword evidence="6" id="KW-0472">Membrane</keyword>
<protein>
    <recommendedName>
        <fullName evidence="10">Biopolymer transporter ExbD</fullName>
    </recommendedName>
</protein>
<reference evidence="8" key="1">
    <citation type="submission" date="2021-12" db="EMBL/GenBank/DDBJ databases">
        <authorList>
            <person name="Rodrigo-Torres L."/>
            <person name="Arahal R. D."/>
            <person name="Lucena T."/>
        </authorList>
    </citation>
    <scope>NUCLEOTIDE SEQUENCE</scope>
    <source>
        <strain evidence="8">CECT 8267</strain>
    </source>
</reference>
<evidence type="ECO:0000256" key="4">
    <source>
        <dbReference type="ARBA" id="ARBA00022692"/>
    </source>
</evidence>
<dbReference type="EMBL" id="CAKLPX010000003">
    <property type="protein sequence ID" value="CAH0992523.1"/>
    <property type="molecule type" value="Genomic_DNA"/>
</dbReference>
<sequence>MALVNARKKKSFFDTKLNLVSLMDIFTILVFFLLLNSGESEELEQAKFITLPDSSAKGDVKADIMIVVSGDQILFDGKPLLYLADLDVSKNNTIELLQQALVEHRSVLQAEAELELDPELLAEKQQAGFNATILGDQTVPYHLLKTIMTTCNAAEFRNISLAVNQVTGPILASGQVASIGE</sequence>
<keyword evidence="7" id="KW-0813">Transport</keyword>
<proteinExistence type="inferred from homology"/>
<evidence type="ECO:0000256" key="3">
    <source>
        <dbReference type="ARBA" id="ARBA00022475"/>
    </source>
</evidence>
<keyword evidence="4 7" id="KW-0812">Transmembrane</keyword>
<evidence type="ECO:0000313" key="8">
    <source>
        <dbReference type="EMBL" id="CAH0992523.1"/>
    </source>
</evidence>
<comment type="caution">
    <text evidence="8">The sequence shown here is derived from an EMBL/GenBank/DDBJ whole genome shotgun (WGS) entry which is preliminary data.</text>
</comment>